<dbReference type="Proteomes" id="UP001155483">
    <property type="component" value="Unassembled WGS sequence"/>
</dbReference>
<dbReference type="InterPro" id="IPR050793">
    <property type="entry name" value="CMP-NeuNAc_synthase"/>
</dbReference>
<evidence type="ECO:0000313" key="9">
    <source>
        <dbReference type="Proteomes" id="UP001155483"/>
    </source>
</evidence>
<keyword evidence="4 7" id="KW-0479">Metal-binding</keyword>
<reference evidence="8" key="2">
    <citation type="submission" date="2023-04" db="EMBL/GenBank/DDBJ databases">
        <title>Paracnuella aquatica gen. nov., sp. nov., a member of the family Chitinophagaceae isolated from a hot spring.</title>
        <authorList>
            <person name="Wang C."/>
        </authorList>
    </citation>
    <scope>NUCLEOTIDE SEQUENCE</scope>
    <source>
        <strain evidence="8">LB-8</strain>
    </source>
</reference>
<organism evidence="8 9">
    <name type="scientific">Paraflavisolibacter caeni</name>
    <dbReference type="NCBI Taxonomy" id="2982496"/>
    <lineage>
        <taxon>Bacteria</taxon>
        <taxon>Pseudomonadati</taxon>
        <taxon>Bacteroidota</taxon>
        <taxon>Chitinophagia</taxon>
        <taxon>Chitinophagales</taxon>
        <taxon>Chitinophagaceae</taxon>
        <taxon>Paraflavisolibacter</taxon>
    </lineage>
</organism>
<keyword evidence="9" id="KW-1185">Reference proteome</keyword>
<evidence type="ECO:0000256" key="6">
    <source>
        <dbReference type="ARBA" id="ARBA00022842"/>
    </source>
</evidence>
<feature type="binding site" evidence="7">
    <location>
        <position position="16"/>
    </location>
    <ligand>
        <name>Mg(2+)</name>
        <dbReference type="ChEBI" id="CHEBI:18420"/>
    </ligand>
</feature>
<dbReference type="SUPFAM" id="SSF56784">
    <property type="entry name" value="HAD-like"/>
    <property type="match status" value="1"/>
</dbReference>
<dbReference type="InterPro" id="IPR010023">
    <property type="entry name" value="KdsC_fam"/>
</dbReference>
<evidence type="ECO:0000256" key="4">
    <source>
        <dbReference type="ARBA" id="ARBA00022723"/>
    </source>
</evidence>
<dbReference type="SFLD" id="SFLDG01136">
    <property type="entry name" value="C1.6:_Phosphoserine_Phosphatas"/>
    <property type="match status" value="1"/>
</dbReference>
<evidence type="ECO:0000313" key="8">
    <source>
        <dbReference type="EMBL" id="MCU7551524.1"/>
    </source>
</evidence>
<sequence length="173" mass="19306">MNVLEYFTSVTTFIFDLDGVLTDGTVLVLNDGLQARQMHVKDGLALQMALKNGYNVVIVSGGYSEPVIGRLNKLGVQEVYLNIKNKLEFLNNYLDQNNIGWEEVLFMGDDLPDVDVLKKVGMPCCPADAVMEVKRISKYISPIKGGFGCARDVIEKVLKLNDHWNFDTSVTSR</sequence>
<dbReference type="GO" id="GO:0046872">
    <property type="term" value="F:metal ion binding"/>
    <property type="evidence" value="ECO:0007669"/>
    <property type="project" value="UniProtKB-KW"/>
</dbReference>
<feature type="binding site" evidence="7">
    <location>
        <position position="18"/>
    </location>
    <ligand>
        <name>substrate</name>
    </ligand>
</feature>
<evidence type="ECO:0000256" key="2">
    <source>
        <dbReference type="ARBA" id="ARBA00005893"/>
    </source>
</evidence>
<evidence type="ECO:0000256" key="3">
    <source>
        <dbReference type="ARBA" id="ARBA00011881"/>
    </source>
</evidence>
<protein>
    <submittedName>
        <fullName evidence="8">HAD hydrolase family protein</fullName>
    </submittedName>
</protein>
<keyword evidence="6 7" id="KW-0460">Magnesium</keyword>
<evidence type="ECO:0000256" key="7">
    <source>
        <dbReference type="PIRSR" id="PIRSR006118-2"/>
    </source>
</evidence>
<dbReference type="SFLD" id="SFLDG01138">
    <property type="entry name" value="C1.6.2:_Deoxy-d-mannose-octulo"/>
    <property type="match status" value="1"/>
</dbReference>
<reference evidence="8" key="1">
    <citation type="submission" date="2022-09" db="EMBL/GenBank/DDBJ databases">
        <authorList>
            <person name="Yuan C."/>
            <person name="Ke Z."/>
        </authorList>
    </citation>
    <scope>NUCLEOTIDE SEQUENCE</scope>
    <source>
        <strain evidence="8">LB-8</strain>
    </source>
</reference>
<dbReference type="Pfam" id="PF08282">
    <property type="entry name" value="Hydrolase_3"/>
    <property type="match status" value="1"/>
</dbReference>
<feature type="binding site" evidence="7">
    <location>
        <position position="109"/>
    </location>
    <ligand>
        <name>Mg(2+)</name>
        <dbReference type="ChEBI" id="CHEBI:18420"/>
    </ligand>
</feature>
<dbReference type="AlphaFoldDB" id="A0A9X2XXS7"/>
<gene>
    <name evidence="8" type="ORF">OCK74_20555</name>
</gene>
<proteinExistence type="inferred from homology"/>
<dbReference type="SFLD" id="SFLDS00003">
    <property type="entry name" value="Haloacid_Dehalogenase"/>
    <property type="match status" value="1"/>
</dbReference>
<comment type="similarity">
    <text evidence="2">Belongs to the KdsC family.</text>
</comment>
<dbReference type="GO" id="GO:0016788">
    <property type="term" value="F:hydrolase activity, acting on ester bonds"/>
    <property type="evidence" value="ECO:0007669"/>
    <property type="project" value="InterPro"/>
</dbReference>
<dbReference type="PANTHER" id="PTHR21485:SF3">
    <property type="entry name" value="N-ACYLNEURAMINATE CYTIDYLYLTRANSFERASE"/>
    <property type="match status" value="1"/>
</dbReference>
<dbReference type="NCBIfam" id="TIGR01670">
    <property type="entry name" value="KdsC-phosphatas"/>
    <property type="match status" value="1"/>
</dbReference>
<comment type="caution">
    <text evidence="8">The sequence shown here is derived from an EMBL/GenBank/DDBJ whole genome shotgun (WGS) entry which is preliminary data.</text>
</comment>
<evidence type="ECO:0000256" key="5">
    <source>
        <dbReference type="ARBA" id="ARBA00022801"/>
    </source>
</evidence>
<dbReference type="InterPro" id="IPR036412">
    <property type="entry name" value="HAD-like_sf"/>
</dbReference>
<dbReference type="Gene3D" id="3.40.50.1000">
    <property type="entry name" value="HAD superfamily/HAD-like"/>
    <property type="match status" value="1"/>
</dbReference>
<dbReference type="GO" id="GO:0008781">
    <property type="term" value="F:N-acylneuraminate cytidylyltransferase activity"/>
    <property type="evidence" value="ECO:0007669"/>
    <property type="project" value="TreeGrafter"/>
</dbReference>
<dbReference type="PANTHER" id="PTHR21485">
    <property type="entry name" value="HAD SUPERFAMILY MEMBERS CMAS AND KDSC"/>
    <property type="match status" value="1"/>
</dbReference>
<dbReference type="InterPro" id="IPR023214">
    <property type="entry name" value="HAD_sf"/>
</dbReference>
<evidence type="ECO:0000256" key="1">
    <source>
        <dbReference type="ARBA" id="ARBA00001946"/>
    </source>
</evidence>
<keyword evidence="5 8" id="KW-0378">Hydrolase</keyword>
<dbReference type="RefSeq" id="WP_279298963.1">
    <property type="nucleotide sequence ID" value="NZ_JAOTIF010000021.1"/>
</dbReference>
<comment type="subunit">
    <text evidence="3">Homotetramer.</text>
</comment>
<name>A0A9X2XXS7_9BACT</name>
<dbReference type="EMBL" id="JAOTIF010000021">
    <property type="protein sequence ID" value="MCU7551524.1"/>
    <property type="molecule type" value="Genomic_DNA"/>
</dbReference>
<comment type="cofactor">
    <cofactor evidence="1 7">
        <name>Mg(2+)</name>
        <dbReference type="ChEBI" id="CHEBI:18420"/>
    </cofactor>
</comment>
<dbReference type="PIRSF" id="PIRSF006118">
    <property type="entry name" value="KDO8-P_Ptase"/>
    <property type="match status" value="1"/>
</dbReference>
<accession>A0A9X2XXS7</accession>